<keyword evidence="4" id="KW-1185">Reference proteome</keyword>
<feature type="coiled-coil region" evidence="1">
    <location>
        <begin position="77"/>
        <end position="104"/>
    </location>
</feature>
<reference evidence="3 4" key="1">
    <citation type="journal article" date="2010" name="J. Bacteriol.">
        <title>The genome of the amoeba symbiont 'Candidatus Amoebophilus asiaticus' reveals common mechanisms for host cell interaction among amoeba-associated bacteria.</title>
        <authorList>
            <person name="Schmitz-Esser S."/>
            <person name="Tischler P."/>
            <person name="Arnold R."/>
            <person name="Montanaro J."/>
            <person name="Wagner M."/>
            <person name="Rattei T."/>
            <person name="Horn M."/>
        </authorList>
    </citation>
    <scope>NUCLEOTIDE SEQUENCE [LARGE SCALE GENOMIC DNA]</scope>
    <source>
        <strain evidence="3 4">5a2</strain>
    </source>
</reference>
<dbReference type="EMBL" id="CP001102">
    <property type="protein sequence ID" value="ACE05794.1"/>
    <property type="molecule type" value="Genomic_DNA"/>
</dbReference>
<dbReference type="KEGG" id="aas:Aasi_0371"/>
<feature type="signal peptide" evidence="2">
    <location>
        <begin position="1"/>
        <end position="22"/>
    </location>
</feature>
<dbReference type="PROSITE" id="PS51257">
    <property type="entry name" value="PROKAR_LIPOPROTEIN"/>
    <property type="match status" value="1"/>
</dbReference>
<evidence type="ECO:0000313" key="3">
    <source>
        <dbReference type="EMBL" id="ACE05794.1"/>
    </source>
</evidence>
<sequence>MLNYRKTTTLLSFLLLSTLVTSCGCGNKKGKERKQLVAKGKELTDKLKEKERKQLVTKEKGLTDKLKAQCKTEGGIWKMVEKDIKELKNDIAAIKQARTSIKAQLAKLEFLLPRIKQIELLSDEQKPAAIAAMQNQNIVEQIQLSEEDVRTYIETLGILRDTKLPTKNDDKLPLDDNDVALLLFCSNNITRVIQFGKDMIDLYDNLKKQAELKTKK</sequence>
<evidence type="ECO:0000256" key="2">
    <source>
        <dbReference type="SAM" id="SignalP"/>
    </source>
</evidence>
<proteinExistence type="predicted"/>
<organism evidence="3 4">
    <name type="scientific">Amoebophilus asiaticus (strain 5a2)</name>
    <dbReference type="NCBI Taxonomy" id="452471"/>
    <lineage>
        <taxon>Bacteria</taxon>
        <taxon>Pseudomonadati</taxon>
        <taxon>Bacteroidota</taxon>
        <taxon>Cytophagia</taxon>
        <taxon>Cytophagales</taxon>
        <taxon>Amoebophilaceae</taxon>
        <taxon>Candidatus Amoebophilus</taxon>
    </lineage>
</organism>
<dbReference type="Proteomes" id="UP000001227">
    <property type="component" value="Chromosome"/>
</dbReference>
<protein>
    <recommendedName>
        <fullName evidence="5">Lipoprotein</fullName>
    </recommendedName>
</protein>
<evidence type="ECO:0000256" key="1">
    <source>
        <dbReference type="SAM" id="Coils"/>
    </source>
</evidence>
<dbReference type="RefSeq" id="WP_012472555.1">
    <property type="nucleotide sequence ID" value="NC_010830.1"/>
</dbReference>
<evidence type="ECO:0000313" key="4">
    <source>
        <dbReference type="Proteomes" id="UP000001227"/>
    </source>
</evidence>
<keyword evidence="1" id="KW-0175">Coiled coil</keyword>
<name>B3ERE2_AMOA5</name>
<evidence type="ECO:0008006" key="5">
    <source>
        <dbReference type="Google" id="ProtNLM"/>
    </source>
</evidence>
<dbReference type="AlphaFoldDB" id="B3ERE2"/>
<feature type="chain" id="PRO_5002787990" description="Lipoprotein" evidence="2">
    <location>
        <begin position="23"/>
        <end position="216"/>
    </location>
</feature>
<gene>
    <name evidence="3" type="ordered locus">Aasi_0371</name>
</gene>
<keyword evidence="2" id="KW-0732">Signal</keyword>
<dbReference type="HOGENOM" id="CLU_1275495_0_0_10"/>
<accession>B3ERE2</accession>